<evidence type="ECO:0000256" key="6">
    <source>
        <dbReference type="ARBA" id="ARBA00055388"/>
    </source>
</evidence>
<keyword evidence="3" id="KW-0687">Ribonucleoprotein</keyword>
<dbReference type="PANTHER" id="PTHR11524">
    <property type="entry name" value="60S RIBOSOMAL PROTEIN L7"/>
    <property type="match status" value="1"/>
</dbReference>
<dbReference type="GO" id="GO:0022625">
    <property type="term" value="C:cytosolic large ribosomal subunit"/>
    <property type="evidence" value="ECO:0007669"/>
    <property type="project" value="TreeGrafter"/>
</dbReference>
<comment type="similarity">
    <text evidence="1">Belongs to the universal ribosomal protein uL30 family.</text>
</comment>
<dbReference type="Gene3D" id="1.10.15.30">
    <property type="match status" value="1"/>
</dbReference>
<keyword evidence="2" id="KW-0689">Ribosomal protein</keyword>
<evidence type="ECO:0000256" key="5">
    <source>
        <dbReference type="ARBA" id="ARBA00041271"/>
    </source>
</evidence>
<gene>
    <name evidence="9" type="ORF">CHIRRI_LOCUS5660</name>
</gene>
<dbReference type="InterPro" id="IPR035808">
    <property type="entry name" value="Ribosomal_uL30_euk_arc"/>
</dbReference>
<reference evidence="9" key="2">
    <citation type="submission" date="2022-10" db="EMBL/GenBank/DDBJ databases">
        <authorList>
            <consortium name="ENA_rothamsted_submissions"/>
            <consortium name="culmorum"/>
            <person name="King R."/>
        </authorList>
    </citation>
    <scope>NUCLEOTIDE SEQUENCE</scope>
</reference>
<keyword evidence="10" id="KW-1185">Reference proteome</keyword>
<protein>
    <recommendedName>
        <fullName evidence="4">Large ribosomal subunit protein uL30</fullName>
    </recommendedName>
    <alternativeName>
        <fullName evidence="5">60S ribosomal protein L7</fullName>
    </alternativeName>
</protein>
<accession>A0A9N9RSR5</accession>
<evidence type="ECO:0000313" key="9">
    <source>
        <dbReference type="EMBL" id="CAG9802755.1"/>
    </source>
</evidence>
<dbReference type="GO" id="GO:0000463">
    <property type="term" value="P:maturation of LSU-rRNA from tricistronic rRNA transcript (SSU-rRNA, 5.8S rRNA, LSU-rRNA)"/>
    <property type="evidence" value="ECO:0007669"/>
    <property type="project" value="TreeGrafter"/>
</dbReference>
<dbReference type="InterPro" id="IPR005998">
    <property type="entry name" value="Ribosomal_uL30_euk"/>
</dbReference>
<evidence type="ECO:0000256" key="1">
    <source>
        <dbReference type="ARBA" id="ARBA00007594"/>
    </source>
</evidence>
<evidence type="ECO:0000313" key="10">
    <source>
        <dbReference type="Proteomes" id="UP001153620"/>
    </source>
</evidence>
<dbReference type="CDD" id="cd01657">
    <property type="entry name" value="Ribosomal_L7_archeal_euk"/>
    <property type="match status" value="1"/>
</dbReference>
<dbReference type="FunFam" id="3.30.1390.20:FF:000002">
    <property type="entry name" value="60S ribosomal protein L7"/>
    <property type="match status" value="1"/>
</dbReference>
<dbReference type="PANTHER" id="PTHR11524:SF16">
    <property type="entry name" value="LARGE RIBOSOMAL SUBUNIT PROTEIN UL30"/>
    <property type="match status" value="1"/>
</dbReference>
<dbReference type="OrthoDB" id="28644at2759"/>
<dbReference type="Proteomes" id="UP001153620">
    <property type="component" value="Chromosome 2"/>
</dbReference>
<comment type="function">
    <text evidence="6">Binds to G-rich structures in 28S rRNA and in mRNAs. Plays a regulatory role in the translation apparatus; inhibits cell-free translation of mRNAs.</text>
</comment>
<dbReference type="InterPro" id="IPR016082">
    <property type="entry name" value="Ribosomal_uL30_ferredoxin-like"/>
</dbReference>
<reference evidence="9" key="1">
    <citation type="submission" date="2022-01" db="EMBL/GenBank/DDBJ databases">
        <authorList>
            <person name="King R."/>
        </authorList>
    </citation>
    <scope>NUCLEOTIDE SEQUENCE</scope>
</reference>
<dbReference type="Gene3D" id="3.30.1390.20">
    <property type="entry name" value="Ribosomal protein L30, ferredoxin-like fold domain"/>
    <property type="match status" value="1"/>
</dbReference>
<evidence type="ECO:0000256" key="4">
    <source>
        <dbReference type="ARBA" id="ARBA00040575"/>
    </source>
</evidence>
<evidence type="ECO:0000256" key="2">
    <source>
        <dbReference type="ARBA" id="ARBA00022980"/>
    </source>
</evidence>
<organism evidence="9 10">
    <name type="scientific">Chironomus riparius</name>
    <dbReference type="NCBI Taxonomy" id="315576"/>
    <lineage>
        <taxon>Eukaryota</taxon>
        <taxon>Metazoa</taxon>
        <taxon>Ecdysozoa</taxon>
        <taxon>Arthropoda</taxon>
        <taxon>Hexapoda</taxon>
        <taxon>Insecta</taxon>
        <taxon>Pterygota</taxon>
        <taxon>Neoptera</taxon>
        <taxon>Endopterygota</taxon>
        <taxon>Diptera</taxon>
        <taxon>Nematocera</taxon>
        <taxon>Chironomoidea</taxon>
        <taxon>Chironomidae</taxon>
        <taxon>Chironominae</taxon>
        <taxon>Chironomus</taxon>
    </lineage>
</organism>
<feature type="domain" description="Large ribosomal subunit protein uL30-like ferredoxin-like fold" evidence="7">
    <location>
        <begin position="93"/>
        <end position="143"/>
    </location>
</feature>
<dbReference type="Pfam" id="PF00327">
    <property type="entry name" value="Ribosomal_L30"/>
    <property type="match status" value="1"/>
</dbReference>
<dbReference type="InterPro" id="IPR036919">
    <property type="entry name" value="Ribo_uL30_ferredoxin-like_sf"/>
</dbReference>
<dbReference type="SUPFAM" id="SSF55129">
    <property type="entry name" value="Ribosomal protein L30p/L7e"/>
    <property type="match status" value="1"/>
</dbReference>
<evidence type="ECO:0000259" key="8">
    <source>
        <dbReference type="Pfam" id="PF08079"/>
    </source>
</evidence>
<dbReference type="GO" id="GO:0003723">
    <property type="term" value="F:RNA binding"/>
    <property type="evidence" value="ECO:0007669"/>
    <property type="project" value="InterPro"/>
</dbReference>
<dbReference type="AlphaFoldDB" id="A0A9N9RSR5"/>
<dbReference type="GO" id="GO:0003735">
    <property type="term" value="F:structural constituent of ribosome"/>
    <property type="evidence" value="ECO:0007669"/>
    <property type="project" value="TreeGrafter"/>
</dbReference>
<feature type="domain" description="Large ribosomal subunit protein uL30 N-terminal eukaryotes" evidence="8">
    <location>
        <begin position="17"/>
        <end position="88"/>
    </location>
</feature>
<dbReference type="EMBL" id="OU895878">
    <property type="protein sequence ID" value="CAG9802755.1"/>
    <property type="molecule type" value="Genomic_DNA"/>
</dbReference>
<evidence type="ECO:0000256" key="3">
    <source>
        <dbReference type="ARBA" id="ARBA00023274"/>
    </source>
</evidence>
<dbReference type="InterPro" id="IPR039699">
    <property type="entry name" value="Ribosomal_uL30"/>
</dbReference>
<proteinExistence type="inferred from homology"/>
<sequence length="252" mass="29269">MAPTAKAVAKDKKLPAVPESKLKDGKRRLATRGKLILRKRIIKSKVALRRRQNLDRAERYTRTYLKLQKDVIEKAREAKKAGNIYIPAYPKVAFVVRIRGINKVAPKVKKVLRLLRLRQIGNASFVKLNKASLNMLRIAQPYITYGYPTLKTVRDLIYKRGFVKHAGKRIPITDNFVIERKLKKGYNVQCVEDMVYQIYTCGRVFKQVNNFLWPFKLNTPTGGWRKKNNHFVEGGDFGNREDKINELVQRMI</sequence>
<evidence type="ECO:0000259" key="7">
    <source>
        <dbReference type="Pfam" id="PF00327"/>
    </source>
</evidence>
<name>A0A9N9RSR5_9DIPT</name>
<dbReference type="Pfam" id="PF08079">
    <property type="entry name" value="Ribosomal_L30_N"/>
    <property type="match status" value="1"/>
</dbReference>
<dbReference type="InterPro" id="IPR012988">
    <property type="entry name" value="Ribosomal_uL30_N_euk"/>
</dbReference>
<dbReference type="FunFam" id="3.30.1390.20:FF:000003">
    <property type="entry name" value="60S ribosomal protein L7"/>
    <property type="match status" value="1"/>
</dbReference>
<dbReference type="NCBIfam" id="TIGR01310">
    <property type="entry name" value="uL30_euk"/>
    <property type="match status" value="1"/>
</dbReference>